<dbReference type="InterPro" id="IPR014729">
    <property type="entry name" value="Rossmann-like_a/b/a_fold"/>
</dbReference>
<gene>
    <name evidence="10" type="ORF">A3B14_02655</name>
</gene>
<proteinExistence type="inferred from homology"/>
<dbReference type="Gene3D" id="3.10.290.10">
    <property type="entry name" value="RNA-binding S4 domain"/>
    <property type="match status" value="1"/>
</dbReference>
<evidence type="ECO:0000256" key="2">
    <source>
        <dbReference type="ARBA" id="ARBA00022598"/>
    </source>
</evidence>
<evidence type="ECO:0000256" key="6">
    <source>
        <dbReference type="ARBA" id="ARBA00023146"/>
    </source>
</evidence>
<evidence type="ECO:0000256" key="7">
    <source>
        <dbReference type="ARBA" id="ARBA00048248"/>
    </source>
</evidence>
<keyword evidence="4 9" id="KW-0067">ATP-binding</keyword>
<dbReference type="GO" id="GO:0003723">
    <property type="term" value="F:RNA binding"/>
    <property type="evidence" value="ECO:0007669"/>
    <property type="project" value="InterPro"/>
</dbReference>
<accession>A0A1G2U4A6</accession>
<dbReference type="SUPFAM" id="SSF55174">
    <property type="entry name" value="Alpha-L RNA-binding motif"/>
    <property type="match status" value="1"/>
</dbReference>
<evidence type="ECO:0000256" key="1">
    <source>
        <dbReference type="ARBA" id="ARBA00013160"/>
    </source>
</evidence>
<dbReference type="GO" id="GO:0005524">
    <property type="term" value="F:ATP binding"/>
    <property type="evidence" value="ECO:0007669"/>
    <property type="project" value="UniProtKB-KW"/>
</dbReference>
<dbReference type="EMBL" id="MHWE01000008">
    <property type="protein sequence ID" value="OHB04343.1"/>
    <property type="molecule type" value="Genomic_DNA"/>
</dbReference>
<evidence type="ECO:0000256" key="5">
    <source>
        <dbReference type="ARBA" id="ARBA00022917"/>
    </source>
</evidence>
<organism evidence="10 11">
    <name type="scientific">Candidatus Zambryskibacteria bacterium RIFCSPLOWO2_01_FULL_45_21</name>
    <dbReference type="NCBI Taxonomy" id="1802761"/>
    <lineage>
        <taxon>Bacteria</taxon>
        <taxon>Candidatus Zambryskiibacteriota</taxon>
    </lineage>
</organism>
<evidence type="ECO:0000313" key="11">
    <source>
        <dbReference type="Proteomes" id="UP000176800"/>
    </source>
</evidence>
<keyword evidence="2 9" id="KW-0436">Ligase</keyword>
<dbReference type="Gene3D" id="1.10.240.10">
    <property type="entry name" value="Tyrosyl-Transfer RNA Synthetase"/>
    <property type="match status" value="1"/>
</dbReference>
<keyword evidence="6 9" id="KW-0030">Aminoacyl-tRNA synthetase</keyword>
<comment type="caution">
    <text evidence="10">The sequence shown here is derived from an EMBL/GenBank/DDBJ whole genome shotgun (WGS) entry which is preliminary data.</text>
</comment>
<dbReference type="InterPro" id="IPR024088">
    <property type="entry name" value="Tyr-tRNA-ligase_bac-type"/>
</dbReference>
<dbReference type="PANTHER" id="PTHR11766">
    <property type="entry name" value="TYROSYL-TRNA SYNTHETASE"/>
    <property type="match status" value="1"/>
</dbReference>
<dbReference type="Proteomes" id="UP000176800">
    <property type="component" value="Unassembled WGS sequence"/>
</dbReference>
<dbReference type="GO" id="GO:0006437">
    <property type="term" value="P:tyrosyl-tRNA aminoacylation"/>
    <property type="evidence" value="ECO:0007669"/>
    <property type="project" value="UniProtKB-UniRule"/>
</dbReference>
<dbReference type="InterPro" id="IPR002307">
    <property type="entry name" value="Tyr-tRNA-ligase"/>
</dbReference>
<sequence>MEKELEEFFSRGVAEFIDPGSSFVEKLKSSPSKVVVKFGVDPTRPDIHLGHAVVLRKLRKLQDFGCKVIFLVGDFTALIGDPSGRNKVRPEVTHQEVEANMKTYLEQAGKILRTDKEVFSWIKNSDWFLNVTDLSFDPSNKAELTVKSGEKEISVPLDPNSFVGKAFAFEQSRMQVKDVGLKSQVSVVTLRTFLATLRKITHSRLIERDMFQERIKNGEELYMHEMMYPVLQGIDSSVLATIYGACDLEVGGTDQTFNMLMGRDVMKQNGQDPQAVMAFKLLEGTDGKEKMSKSADNYIGVNENPDIIFGKIMSIPDLSIISYFEMCTYTPLDDVAKMKKDLEAGKGNPKDLKMRLAKEVVAIHHGVTASETAEKNFIEIFSKGSVPENIVEYKVSAGAKIVDCLVDSDTVSSKNEARRLLENGAVEEMEGGGKISDPERVINKSTTLRVGKKRFIRFVV</sequence>
<evidence type="ECO:0000256" key="4">
    <source>
        <dbReference type="ARBA" id="ARBA00022840"/>
    </source>
</evidence>
<evidence type="ECO:0000256" key="3">
    <source>
        <dbReference type="ARBA" id="ARBA00022741"/>
    </source>
</evidence>
<dbReference type="SUPFAM" id="SSF52374">
    <property type="entry name" value="Nucleotidylyl transferase"/>
    <property type="match status" value="1"/>
</dbReference>
<comment type="catalytic activity">
    <reaction evidence="7">
        <text>tRNA(Tyr) + L-tyrosine + ATP = L-tyrosyl-tRNA(Tyr) + AMP + diphosphate + H(+)</text>
        <dbReference type="Rhea" id="RHEA:10220"/>
        <dbReference type="Rhea" id="RHEA-COMP:9706"/>
        <dbReference type="Rhea" id="RHEA-COMP:9707"/>
        <dbReference type="ChEBI" id="CHEBI:15378"/>
        <dbReference type="ChEBI" id="CHEBI:30616"/>
        <dbReference type="ChEBI" id="CHEBI:33019"/>
        <dbReference type="ChEBI" id="CHEBI:58315"/>
        <dbReference type="ChEBI" id="CHEBI:78442"/>
        <dbReference type="ChEBI" id="CHEBI:78536"/>
        <dbReference type="ChEBI" id="CHEBI:456215"/>
        <dbReference type="EC" id="6.1.1.1"/>
    </reaction>
</comment>
<dbReference type="Gene3D" id="3.40.50.620">
    <property type="entry name" value="HUPs"/>
    <property type="match status" value="2"/>
</dbReference>
<keyword evidence="5 9" id="KW-0648">Protein biosynthesis</keyword>
<evidence type="ECO:0000256" key="9">
    <source>
        <dbReference type="RuleBase" id="RU363036"/>
    </source>
</evidence>
<name>A0A1G2U4A6_9BACT</name>
<keyword evidence="3 9" id="KW-0547">Nucleotide-binding</keyword>
<evidence type="ECO:0000256" key="8">
    <source>
        <dbReference type="NCBIfam" id="TIGR00234"/>
    </source>
</evidence>
<dbReference type="GO" id="GO:0004831">
    <property type="term" value="F:tyrosine-tRNA ligase activity"/>
    <property type="evidence" value="ECO:0007669"/>
    <property type="project" value="UniProtKB-UniRule"/>
</dbReference>
<dbReference type="NCBIfam" id="TIGR00234">
    <property type="entry name" value="tyrS"/>
    <property type="match status" value="2"/>
</dbReference>
<dbReference type="InterPro" id="IPR002305">
    <property type="entry name" value="aa-tRNA-synth_Ic"/>
</dbReference>
<dbReference type="InterPro" id="IPR036986">
    <property type="entry name" value="S4_RNA-bd_sf"/>
</dbReference>
<dbReference type="PANTHER" id="PTHR11766:SF1">
    <property type="entry name" value="TYROSINE--TRNA LIGASE"/>
    <property type="match status" value="1"/>
</dbReference>
<dbReference type="EC" id="6.1.1.1" evidence="1 8"/>
<dbReference type="GO" id="GO:0005829">
    <property type="term" value="C:cytosol"/>
    <property type="evidence" value="ECO:0007669"/>
    <property type="project" value="TreeGrafter"/>
</dbReference>
<comment type="similarity">
    <text evidence="9">Belongs to the class-I aminoacyl-tRNA synthetase family.</text>
</comment>
<dbReference type="AlphaFoldDB" id="A0A1G2U4A6"/>
<evidence type="ECO:0000313" key="10">
    <source>
        <dbReference type="EMBL" id="OHB04343.1"/>
    </source>
</evidence>
<reference evidence="10 11" key="1">
    <citation type="journal article" date="2016" name="Nat. Commun.">
        <title>Thousands of microbial genomes shed light on interconnected biogeochemical processes in an aquifer system.</title>
        <authorList>
            <person name="Anantharaman K."/>
            <person name="Brown C.T."/>
            <person name="Hug L.A."/>
            <person name="Sharon I."/>
            <person name="Castelle C.J."/>
            <person name="Probst A.J."/>
            <person name="Thomas B.C."/>
            <person name="Singh A."/>
            <person name="Wilkins M.J."/>
            <person name="Karaoz U."/>
            <person name="Brodie E.L."/>
            <person name="Williams K.H."/>
            <person name="Hubbard S.S."/>
            <person name="Banfield J.F."/>
        </authorList>
    </citation>
    <scope>NUCLEOTIDE SEQUENCE [LARGE SCALE GENOMIC DNA]</scope>
</reference>
<protein>
    <recommendedName>
        <fullName evidence="1 8">Tyrosine--tRNA ligase</fullName>
        <ecNumber evidence="1 8">6.1.1.1</ecNumber>
    </recommendedName>
</protein>
<dbReference type="Pfam" id="PF00579">
    <property type="entry name" value="tRNA-synt_1b"/>
    <property type="match status" value="2"/>
</dbReference>